<dbReference type="PANTHER" id="PTHR30548">
    <property type="entry name" value="2-HYDROXYGLUTARYL-COA DEHYDRATASE, D-COMPONENT-RELATED"/>
    <property type="match status" value="1"/>
</dbReference>
<dbReference type="Pfam" id="PF06050">
    <property type="entry name" value="HGD-D"/>
    <property type="match status" value="1"/>
</dbReference>
<comment type="caution">
    <text evidence="2">The sequence shown here is derived from an EMBL/GenBank/DDBJ whole genome shotgun (WGS) entry which is preliminary data.</text>
</comment>
<reference evidence="2 3" key="1">
    <citation type="submission" date="2017-03" db="EMBL/GenBank/DDBJ databases">
        <title>Genome sequence of Geothermobacter sp. EPR-M, Deep-Sea Iron Reducer.</title>
        <authorList>
            <person name="Tully B."/>
            <person name="Savalia P."/>
            <person name="Abuyen K."/>
            <person name="Baughan C."/>
            <person name="Romero E."/>
            <person name="Ronkowski C."/>
            <person name="Torres B."/>
            <person name="Tremblay J."/>
            <person name="Trujillo A."/>
            <person name="Tyler M."/>
            <person name="Perez-Rodriguez I."/>
            <person name="Amend J."/>
        </authorList>
    </citation>
    <scope>NUCLEOTIDE SEQUENCE [LARGE SCALE GENOMIC DNA]</scope>
    <source>
        <strain evidence="2 3">EPR-M</strain>
    </source>
</reference>
<gene>
    <name evidence="2" type="ORF">B5V00_08765</name>
</gene>
<evidence type="ECO:0000313" key="3">
    <source>
        <dbReference type="Proteomes" id="UP000193136"/>
    </source>
</evidence>
<dbReference type="AlphaFoldDB" id="A0A1X0Y561"/>
<evidence type="ECO:0000256" key="1">
    <source>
        <dbReference type="ARBA" id="ARBA00005806"/>
    </source>
</evidence>
<dbReference type="PANTHER" id="PTHR30548:SF3">
    <property type="entry name" value="2-HYDROXYACYL-COA DEHYDRATASE"/>
    <property type="match status" value="1"/>
</dbReference>
<sequence length="324" mass="36616">MIGFTATIPLEILIAAGRQPVDLRQLFLAAENPGELIDEAELAGFPVHCDPWLKGFYSCILRHGIREVIVVTNNRPGIGELAALLKLHDVSVIPFTYPADRSAESLALEIKKLARHFGAAPADIDRARQQLNRIRGKINRIDCLFREQQRGSSRQVIELLLATCDMQGDPQVFADQVDSRLIELEHQPRRPQQLQLACIGEIPLCSNLYETLEEQGAAVIYCEQGRQAAMPFESDSLVEQYRQFTLPYDIFTRTSFCRDDLDHTPTDGILLFSSNAPSQQIEEMLIRQQLRYPLLKLFNQRPGELDAANRMKLEGFLDTLRSGD</sequence>
<name>A0A1X0Y561_9BACT</name>
<evidence type="ECO:0000313" key="2">
    <source>
        <dbReference type="EMBL" id="ORJ60331.1"/>
    </source>
</evidence>
<evidence type="ECO:0008006" key="4">
    <source>
        <dbReference type="Google" id="ProtNLM"/>
    </source>
</evidence>
<accession>A0A1X0Y561</accession>
<keyword evidence="3" id="KW-1185">Reference proteome</keyword>
<proteinExistence type="inferred from homology"/>
<dbReference type="STRING" id="1969733.B5V00_08765"/>
<dbReference type="EMBL" id="NAAD01000009">
    <property type="protein sequence ID" value="ORJ60331.1"/>
    <property type="molecule type" value="Genomic_DNA"/>
</dbReference>
<protein>
    <recommendedName>
        <fullName evidence="4">Benzoyl-CoA reductase/2-hydroxyglutaryl-CoA dehydratase subunit, BcrC/BadD/HgdB</fullName>
    </recommendedName>
</protein>
<dbReference type="OrthoDB" id="9810278at2"/>
<organism evidence="2 3">
    <name type="scientific">Geothermobacter hydrogeniphilus</name>
    <dbReference type="NCBI Taxonomy" id="1969733"/>
    <lineage>
        <taxon>Bacteria</taxon>
        <taxon>Pseudomonadati</taxon>
        <taxon>Thermodesulfobacteriota</taxon>
        <taxon>Desulfuromonadia</taxon>
        <taxon>Desulfuromonadales</taxon>
        <taxon>Geothermobacteraceae</taxon>
        <taxon>Geothermobacter</taxon>
    </lineage>
</organism>
<dbReference type="InterPro" id="IPR010327">
    <property type="entry name" value="FldB/FldC_alpha/beta"/>
</dbReference>
<dbReference type="RefSeq" id="WP_085010403.1">
    <property type="nucleotide sequence ID" value="NZ_NAAD01000009.1"/>
</dbReference>
<dbReference type="Proteomes" id="UP000193136">
    <property type="component" value="Unassembled WGS sequence"/>
</dbReference>
<comment type="similarity">
    <text evidence="1">Belongs to the FldB/FldC dehydratase alpha/beta subunit family.</text>
</comment>